<dbReference type="AlphaFoldDB" id="A0A0F9ABD5"/>
<evidence type="ECO:0008006" key="3">
    <source>
        <dbReference type="Google" id="ProtNLM"/>
    </source>
</evidence>
<accession>A0A0F9ABD5</accession>
<feature type="transmembrane region" description="Helical" evidence="1">
    <location>
        <begin position="137"/>
        <end position="159"/>
    </location>
</feature>
<dbReference type="InterPro" id="IPR053170">
    <property type="entry name" value="Transcription_regulator"/>
</dbReference>
<gene>
    <name evidence="2" type="ORF">LCGC14_2671620</name>
</gene>
<proteinExistence type="predicted"/>
<sequence length="354" mass="39960">MDTITQGLLGAATAQLGFRQRIGPGATWAAVATAIVPDLDIFLAPLMQLTGSEMAEGAVSRIHRGLSHSLLMVPIIAAVVAGIWYLLRRRRQVDPAAAPFWMLYACCFVAALSHPLLDWCTSYGTQLLAPFTDRRFAIDAAPIIDLIYTATLILTLGACRIVRKLTRKPRRVTLTIGWIGFVLSVAYLGAGRVMHDRVVRRAVGMVPRTERVLRADAYPAIGTIFLWRTVVETPHRWHVRRVRPFGPVGDRSRTVPKVANEWTRQAADVPAAKTFRWFAMGRVRRTYLPLDGRHVVEFHDMRYGATLEDPDSLWSLQVVLGADKKVLEVSRRRHYRRDGFGKAVVRMWRDMWEP</sequence>
<evidence type="ECO:0000256" key="1">
    <source>
        <dbReference type="SAM" id="Phobius"/>
    </source>
</evidence>
<reference evidence="2" key="1">
    <citation type="journal article" date="2015" name="Nature">
        <title>Complex archaea that bridge the gap between prokaryotes and eukaryotes.</title>
        <authorList>
            <person name="Spang A."/>
            <person name="Saw J.H."/>
            <person name="Jorgensen S.L."/>
            <person name="Zaremba-Niedzwiedzka K."/>
            <person name="Martijn J."/>
            <person name="Lind A.E."/>
            <person name="van Eijk R."/>
            <person name="Schleper C."/>
            <person name="Guy L."/>
            <person name="Ettema T.J."/>
        </authorList>
    </citation>
    <scope>NUCLEOTIDE SEQUENCE</scope>
</reference>
<name>A0A0F9ABD5_9ZZZZ</name>
<keyword evidence="1" id="KW-0472">Membrane</keyword>
<dbReference type="Pfam" id="PF04307">
    <property type="entry name" value="YdjM"/>
    <property type="match status" value="1"/>
</dbReference>
<feature type="transmembrane region" description="Helical" evidence="1">
    <location>
        <begin position="26"/>
        <end position="46"/>
    </location>
</feature>
<evidence type="ECO:0000313" key="2">
    <source>
        <dbReference type="EMBL" id="KKK95555.1"/>
    </source>
</evidence>
<dbReference type="PANTHER" id="PTHR40031">
    <property type="entry name" value="HYPOTHETICAL MEMBRANE SPANNING PROTEIN"/>
    <property type="match status" value="1"/>
</dbReference>
<feature type="transmembrane region" description="Helical" evidence="1">
    <location>
        <begin position="66"/>
        <end position="87"/>
    </location>
</feature>
<feature type="transmembrane region" description="Helical" evidence="1">
    <location>
        <begin position="171"/>
        <end position="190"/>
    </location>
</feature>
<keyword evidence="1" id="KW-1133">Transmembrane helix</keyword>
<protein>
    <recommendedName>
        <fullName evidence="3">Metal-dependent hydrolase</fullName>
    </recommendedName>
</protein>
<feature type="transmembrane region" description="Helical" evidence="1">
    <location>
        <begin position="99"/>
        <end position="117"/>
    </location>
</feature>
<dbReference type="PANTHER" id="PTHR40031:SF1">
    <property type="entry name" value="MEMBRANE-BOUND METAL-DEPENDENT HYDROLASE"/>
    <property type="match status" value="1"/>
</dbReference>
<dbReference type="EMBL" id="LAZR01046861">
    <property type="protein sequence ID" value="KKK95555.1"/>
    <property type="molecule type" value="Genomic_DNA"/>
</dbReference>
<dbReference type="InterPro" id="IPR007404">
    <property type="entry name" value="YdjM-like"/>
</dbReference>
<keyword evidence="1" id="KW-0812">Transmembrane</keyword>
<organism evidence="2">
    <name type="scientific">marine sediment metagenome</name>
    <dbReference type="NCBI Taxonomy" id="412755"/>
    <lineage>
        <taxon>unclassified sequences</taxon>
        <taxon>metagenomes</taxon>
        <taxon>ecological metagenomes</taxon>
    </lineage>
</organism>
<comment type="caution">
    <text evidence="2">The sequence shown here is derived from an EMBL/GenBank/DDBJ whole genome shotgun (WGS) entry which is preliminary data.</text>
</comment>